<organism evidence="2 3">
    <name type="scientific">Caldanaerobius fijiensis DSM 17918</name>
    <dbReference type="NCBI Taxonomy" id="1121256"/>
    <lineage>
        <taxon>Bacteria</taxon>
        <taxon>Bacillati</taxon>
        <taxon>Bacillota</taxon>
        <taxon>Clostridia</taxon>
        <taxon>Thermoanaerobacterales</taxon>
        <taxon>Thermoanaerobacteraceae</taxon>
        <taxon>Caldanaerobius</taxon>
    </lineage>
</organism>
<proteinExistence type="predicted"/>
<dbReference type="STRING" id="1121256.SAMN02746089_00393"/>
<sequence length="128" mass="14018">MDIAHIVMLGLIAALLSIILKEQKPELSMIIALVTGIIIFIFTVDKLLPVLDILKNISEKAHVDKLYLGITLKIVGIAYITEFAAQILKDAEENSIASRVEFGGKVLILLQALPILTALVDTVLNIMR</sequence>
<dbReference type="OrthoDB" id="1682150at2"/>
<dbReference type="RefSeq" id="WP_073341415.1">
    <property type="nucleotide sequence ID" value="NZ_FQVH01000002.1"/>
</dbReference>
<reference evidence="2 3" key="1">
    <citation type="submission" date="2016-11" db="EMBL/GenBank/DDBJ databases">
        <authorList>
            <person name="Jaros S."/>
            <person name="Januszkiewicz K."/>
            <person name="Wedrychowicz H."/>
        </authorList>
    </citation>
    <scope>NUCLEOTIDE SEQUENCE [LARGE SCALE GENOMIC DNA]</scope>
    <source>
        <strain evidence="2 3">DSM 17918</strain>
    </source>
</reference>
<dbReference type="Pfam" id="PF06686">
    <property type="entry name" value="SpoIIIAC"/>
    <property type="match status" value="2"/>
</dbReference>
<evidence type="ECO:0000256" key="1">
    <source>
        <dbReference type="SAM" id="Phobius"/>
    </source>
</evidence>
<keyword evidence="1" id="KW-1133">Transmembrane helix</keyword>
<keyword evidence="3" id="KW-1185">Reference proteome</keyword>
<dbReference type="InterPro" id="IPR025664">
    <property type="entry name" value="Spore_III_AC/AD"/>
</dbReference>
<evidence type="ECO:0000313" key="3">
    <source>
        <dbReference type="Proteomes" id="UP000184088"/>
    </source>
</evidence>
<keyword evidence="1" id="KW-0812">Transmembrane</keyword>
<feature type="transmembrane region" description="Helical" evidence="1">
    <location>
        <begin position="31"/>
        <end position="54"/>
    </location>
</feature>
<accession>A0A1M4U6P1</accession>
<keyword evidence="1" id="KW-0472">Membrane</keyword>
<dbReference type="InterPro" id="IPR014211">
    <property type="entry name" value="Spore_III_AD"/>
</dbReference>
<dbReference type="NCBIfam" id="TIGR02849">
    <property type="entry name" value="spore_III_AD"/>
    <property type="match status" value="1"/>
</dbReference>
<evidence type="ECO:0000313" key="2">
    <source>
        <dbReference type="EMBL" id="SHE52304.1"/>
    </source>
</evidence>
<dbReference type="Proteomes" id="UP000184088">
    <property type="component" value="Unassembled WGS sequence"/>
</dbReference>
<dbReference type="EMBL" id="FQVH01000002">
    <property type="protein sequence ID" value="SHE52304.1"/>
    <property type="molecule type" value="Genomic_DNA"/>
</dbReference>
<feature type="transmembrane region" description="Helical" evidence="1">
    <location>
        <begin position="108"/>
        <end position="127"/>
    </location>
</feature>
<dbReference type="AlphaFoldDB" id="A0A1M4U6P1"/>
<gene>
    <name evidence="2" type="ORF">SAMN02746089_00393</name>
</gene>
<name>A0A1M4U6P1_9THEO</name>
<protein>
    <submittedName>
        <fullName evidence="2">Stage III sporulation protein AD</fullName>
    </submittedName>
</protein>